<evidence type="ECO:0000256" key="11">
    <source>
        <dbReference type="SAM" id="Phobius"/>
    </source>
</evidence>
<dbReference type="Pfam" id="PF00032">
    <property type="entry name" value="Cytochrom_B_C"/>
    <property type="match status" value="1"/>
</dbReference>
<dbReference type="GO" id="GO:0009055">
    <property type="term" value="F:electron transfer activity"/>
    <property type="evidence" value="ECO:0007669"/>
    <property type="project" value="InterPro"/>
</dbReference>
<dbReference type="Gene3D" id="1.10.760.10">
    <property type="entry name" value="Cytochrome c-like domain"/>
    <property type="match status" value="1"/>
</dbReference>
<keyword evidence="9 11" id="KW-0472">Membrane</keyword>
<dbReference type="RefSeq" id="WP_315603037.1">
    <property type="nucleotide sequence ID" value="NZ_CP130318.1"/>
</dbReference>
<evidence type="ECO:0000256" key="4">
    <source>
        <dbReference type="ARBA" id="ARBA00022692"/>
    </source>
</evidence>
<dbReference type="EMBL" id="CP130318">
    <property type="protein sequence ID" value="WNQ09264.1"/>
    <property type="molecule type" value="Genomic_DNA"/>
</dbReference>
<dbReference type="InterPro" id="IPR005798">
    <property type="entry name" value="Cyt_b/b6_C"/>
</dbReference>
<dbReference type="InterPro" id="IPR036150">
    <property type="entry name" value="Cyt_b/b6_C_sf"/>
</dbReference>
<keyword evidence="2" id="KW-0813">Transport</keyword>
<dbReference type="GO" id="GO:0016491">
    <property type="term" value="F:oxidoreductase activity"/>
    <property type="evidence" value="ECO:0007669"/>
    <property type="project" value="InterPro"/>
</dbReference>
<dbReference type="InterPro" id="IPR036909">
    <property type="entry name" value="Cyt_c-like_dom_sf"/>
</dbReference>
<evidence type="ECO:0000313" key="15">
    <source>
        <dbReference type="Proteomes" id="UP001305702"/>
    </source>
</evidence>
<keyword evidence="15" id="KW-1185">Reference proteome</keyword>
<keyword evidence="5 10" id="KW-0479">Metal-binding</keyword>
<dbReference type="GO" id="GO:0016020">
    <property type="term" value="C:membrane"/>
    <property type="evidence" value="ECO:0007669"/>
    <property type="project" value="UniProtKB-SubCell"/>
</dbReference>
<feature type="transmembrane region" description="Helical" evidence="11">
    <location>
        <begin position="140"/>
        <end position="161"/>
    </location>
</feature>
<dbReference type="InterPro" id="IPR027387">
    <property type="entry name" value="Cytb/b6-like_sf"/>
</dbReference>
<reference evidence="14 15" key="1">
    <citation type="submission" date="2022-02" db="EMBL/GenBank/DDBJ databases">
        <title>Paenibacillus sp. MBLB1776 Whole Genome Shotgun Sequencing.</title>
        <authorList>
            <person name="Hwang C.Y."/>
            <person name="Cho E.-S."/>
            <person name="Seo M.-J."/>
        </authorList>
    </citation>
    <scope>NUCLEOTIDE SEQUENCE [LARGE SCALE GENOMIC DNA]</scope>
    <source>
        <strain evidence="14 15">MBLB1776</strain>
    </source>
</reference>
<dbReference type="Pfam" id="PF13442">
    <property type="entry name" value="Cytochrome_CBB3"/>
    <property type="match status" value="1"/>
</dbReference>
<comment type="subcellular location">
    <subcellularLocation>
        <location evidence="1">Membrane</location>
        <topology evidence="1">Multi-pass membrane protein</topology>
    </subcellularLocation>
</comment>
<proteinExistence type="predicted"/>
<name>A0AA96L8W8_9BACL</name>
<evidence type="ECO:0000256" key="9">
    <source>
        <dbReference type="ARBA" id="ARBA00023136"/>
    </source>
</evidence>
<keyword evidence="7 11" id="KW-1133">Transmembrane helix</keyword>
<keyword evidence="6" id="KW-0249">Electron transport</keyword>
<sequence length="296" mass="32319">MAHGPKNGEKIVYVGDSRVVKKTNKMLPRDYSAYPGRSEAFIPNFLLKEWMVAAVVLVGVLVLVMSEPAPLGLPADPTNTAFIPMPDWYFLFMYQLLKYPYTSDQYVVIGTLVLPGLLFGGLLLAPFLDTGKERRFYRRPVASALMFFSLIAVTYLTVFSWHHYTLELKEKGIVPEHIKLEEERQAAKAAGKEMPTPGGNKTAAVAIVNPDDEGAKAYAKATCVACHGADLKGNPSSGIPALRGVGDKHSKDEIIGIIKKGQGAMTPQYDANISKGLTDADINKMAEWLASQKKGS</sequence>
<organism evidence="14 15">
    <name type="scientific">Paenibacillus aurantius</name>
    <dbReference type="NCBI Taxonomy" id="2918900"/>
    <lineage>
        <taxon>Bacteria</taxon>
        <taxon>Bacillati</taxon>
        <taxon>Bacillota</taxon>
        <taxon>Bacilli</taxon>
        <taxon>Bacillales</taxon>
        <taxon>Paenibacillaceae</taxon>
        <taxon>Paenibacillus</taxon>
    </lineage>
</organism>
<evidence type="ECO:0000313" key="14">
    <source>
        <dbReference type="EMBL" id="WNQ09264.1"/>
    </source>
</evidence>
<evidence type="ECO:0000256" key="3">
    <source>
        <dbReference type="ARBA" id="ARBA00022617"/>
    </source>
</evidence>
<dbReference type="SUPFAM" id="SSF81648">
    <property type="entry name" value="a domain/subunit of cytochrome bc1 complex (Ubiquinol-cytochrome c reductase)"/>
    <property type="match status" value="1"/>
</dbReference>
<evidence type="ECO:0000256" key="6">
    <source>
        <dbReference type="ARBA" id="ARBA00022982"/>
    </source>
</evidence>
<feature type="domain" description="Cytochrome c" evidence="13">
    <location>
        <begin position="209"/>
        <end position="293"/>
    </location>
</feature>
<dbReference type="KEGG" id="paun:MJA45_16670"/>
<evidence type="ECO:0000256" key="7">
    <source>
        <dbReference type="ARBA" id="ARBA00022989"/>
    </source>
</evidence>
<evidence type="ECO:0000256" key="8">
    <source>
        <dbReference type="ARBA" id="ARBA00023004"/>
    </source>
</evidence>
<dbReference type="Gene3D" id="1.20.810.10">
    <property type="entry name" value="Cytochrome Bc1 Complex, Chain C"/>
    <property type="match status" value="1"/>
</dbReference>
<feature type="transmembrane region" description="Helical" evidence="11">
    <location>
        <begin position="45"/>
        <end position="65"/>
    </location>
</feature>
<gene>
    <name evidence="14" type="ORF">MJA45_16670</name>
</gene>
<evidence type="ECO:0000259" key="12">
    <source>
        <dbReference type="PROSITE" id="PS51003"/>
    </source>
</evidence>
<dbReference type="Proteomes" id="UP001305702">
    <property type="component" value="Chromosome"/>
</dbReference>
<dbReference type="PANTHER" id="PTHR37823">
    <property type="entry name" value="CYTOCHROME C-553-LIKE"/>
    <property type="match status" value="1"/>
</dbReference>
<evidence type="ECO:0000256" key="5">
    <source>
        <dbReference type="ARBA" id="ARBA00022723"/>
    </source>
</evidence>
<dbReference type="SUPFAM" id="SSF46626">
    <property type="entry name" value="Cytochrome c"/>
    <property type="match status" value="1"/>
</dbReference>
<feature type="transmembrane region" description="Helical" evidence="11">
    <location>
        <begin position="106"/>
        <end position="128"/>
    </location>
</feature>
<keyword evidence="8 10" id="KW-0408">Iron</keyword>
<protein>
    <submittedName>
        <fullName evidence="14">C-type cytochrome</fullName>
    </submittedName>
</protein>
<accession>A0AA96L8W8</accession>
<dbReference type="PROSITE" id="PS51007">
    <property type="entry name" value="CYTC"/>
    <property type="match status" value="1"/>
</dbReference>
<evidence type="ECO:0000256" key="1">
    <source>
        <dbReference type="ARBA" id="ARBA00004141"/>
    </source>
</evidence>
<evidence type="ECO:0000259" key="13">
    <source>
        <dbReference type="PROSITE" id="PS51007"/>
    </source>
</evidence>
<dbReference type="PANTHER" id="PTHR37823:SF4">
    <property type="entry name" value="MENAQUINOL-CYTOCHROME C REDUCTASE CYTOCHROME B_C SUBUNIT"/>
    <property type="match status" value="1"/>
</dbReference>
<dbReference type="PROSITE" id="PS51003">
    <property type="entry name" value="CYTB_CTER"/>
    <property type="match status" value="1"/>
</dbReference>
<keyword evidence="4 11" id="KW-0812">Transmembrane</keyword>
<dbReference type="GO" id="GO:0046872">
    <property type="term" value="F:metal ion binding"/>
    <property type="evidence" value="ECO:0007669"/>
    <property type="project" value="UniProtKB-KW"/>
</dbReference>
<evidence type="ECO:0000256" key="10">
    <source>
        <dbReference type="PROSITE-ProRule" id="PRU00433"/>
    </source>
</evidence>
<dbReference type="InterPro" id="IPR051811">
    <property type="entry name" value="Cytochrome_c550/c551-like"/>
</dbReference>
<evidence type="ECO:0000256" key="2">
    <source>
        <dbReference type="ARBA" id="ARBA00022448"/>
    </source>
</evidence>
<dbReference type="GO" id="GO:0020037">
    <property type="term" value="F:heme binding"/>
    <property type="evidence" value="ECO:0007669"/>
    <property type="project" value="InterPro"/>
</dbReference>
<dbReference type="InterPro" id="IPR009056">
    <property type="entry name" value="Cyt_c-like_dom"/>
</dbReference>
<feature type="domain" description="Cytochrome b/b6 C-terminal region profile" evidence="12">
    <location>
        <begin position="31"/>
        <end position="157"/>
    </location>
</feature>
<keyword evidence="3 10" id="KW-0349">Heme</keyword>
<dbReference type="AlphaFoldDB" id="A0AA96L8W8"/>